<protein>
    <recommendedName>
        <fullName evidence="2">histidine kinase</fullName>
        <ecNumber evidence="2">2.7.13.3</ecNumber>
    </recommendedName>
</protein>
<evidence type="ECO:0000256" key="1">
    <source>
        <dbReference type="ARBA" id="ARBA00000085"/>
    </source>
</evidence>
<keyword evidence="6 11" id="KW-0418">Kinase</keyword>
<evidence type="ECO:0000256" key="4">
    <source>
        <dbReference type="ARBA" id="ARBA00022679"/>
    </source>
</evidence>
<reference evidence="11 12" key="1">
    <citation type="submission" date="2023-04" db="EMBL/GenBank/DDBJ databases">
        <title>Forest soil microbial communities from Buena Vista Peninsula, Colon Province, Panama.</title>
        <authorList>
            <person name="Bouskill N."/>
        </authorList>
    </citation>
    <scope>NUCLEOTIDE SEQUENCE [LARGE SCALE GENOMIC DNA]</scope>
    <source>
        <strain evidence="11 12">GGS1</strain>
    </source>
</reference>
<sequence>MAYPAITHRRIAALAARHPQAVDVIIGVLLALVYLLAVWDGKPESRHPGRDLHLWDAVAAIAIIGLVTARRHRPRLVLVLTMAATVITIAVGEARSAQTVTAAIAAYTVASTYPRRTAYLFGGSAAALLYGASLIWPGPEWPGAAWWERGDLSLLAGVGMAVAVGDALRTRRAYLAAVEERARRAEQSREEEAHRRVMEERLRIARELHDVVAHHLALISVQAGVAKHLMQSEPEQAKAALGHVRDAAGIAVEELGTVLAVLRRHDDPDQSTAPAPGLAHVPELLDTVAAAGLHVRYRQAGRPRPLPAATDLAAYRIIQESLTNAHKHAAGTAVELHLAYAGEGLTINVTNPHHSPRDTQRPASGHGLIGMQERAAALGGTLQAAPAVDGTFTVHAFLPAADPSGASP</sequence>
<comment type="caution">
    <text evidence="11">The sequence shown here is derived from an EMBL/GenBank/DDBJ whole genome shotgun (WGS) entry which is preliminary data.</text>
</comment>
<evidence type="ECO:0000259" key="10">
    <source>
        <dbReference type="Pfam" id="PF07730"/>
    </source>
</evidence>
<keyword evidence="9" id="KW-0812">Transmembrane</keyword>
<keyword evidence="12" id="KW-1185">Reference proteome</keyword>
<comment type="catalytic activity">
    <reaction evidence="1">
        <text>ATP + protein L-histidine = ADP + protein N-phospho-L-histidine.</text>
        <dbReference type="EC" id="2.7.13.3"/>
    </reaction>
</comment>
<dbReference type="PANTHER" id="PTHR24421">
    <property type="entry name" value="NITRATE/NITRITE SENSOR PROTEIN NARX-RELATED"/>
    <property type="match status" value="1"/>
</dbReference>
<evidence type="ECO:0000256" key="5">
    <source>
        <dbReference type="ARBA" id="ARBA00022741"/>
    </source>
</evidence>
<keyword evidence="9" id="KW-1133">Transmembrane helix</keyword>
<dbReference type="Gene3D" id="3.30.565.10">
    <property type="entry name" value="Histidine kinase-like ATPase, C-terminal domain"/>
    <property type="match status" value="1"/>
</dbReference>
<keyword evidence="4" id="KW-0808">Transferase</keyword>
<keyword evidence="5" id="KW-0547">Nucleotide-binding</keyword>
<evidence type="ECO:0000256" key="2">
    <source>
        <dbReference type="ARBA" id="ARBA00012438"/>
    </source>
</evidence>
<proteinExistence type="predicted"/>
<evidence type="ECO:0000256" key="7">
    <source>
        <dbReference type="ARBA" id="ARBA00022840"/>
    </source>
</evidence>
<feature type="transmembrane region" description="Helical" evidence="9">
    <location>
        <begin position="52"/>
        <end position="69"/>
    </location>
</feature>
<feature type="domain" description="Signal transduction histidine kinase subgroup 3 dimerisation and phosphoacceptor" evidence="10">
    <location>
        <begin position="200"/>
        <end position="265"/>
    </location>
</feature>
<evidence type="ECO:0000256" key="3">
    <source>
        <dbReference type="ARBA" id="ARBA00022553"/>
    </source>
</evidence>
<organism evidence="11 12">
    <name type="scientific">Streptomyces pseudovenezuelae</name>
    <dbReference type="NCBI Taxonomy" id="67350"/>
    <lineage>
        <taxon>Bacteria</taxon>
        <taxon>Bacillati</taxon>
        <taxon>Actinomycetota</taxon>
        <taxon>Actinomycetes</taxon>
        <taxon>Kitasatosporales</taxon>
        <taxon>Streptomycetaceae</taxon>
        <taxon>Streptomyces</taxon>
        <taxon>Streptomyces aurantiacus group</taxon>
    </lineage>
</organism>
<dbReference type="CDD" id="cd16917">
    <property type="entry name" value="HATPase_UhpB-NarQ-NarX-like"/>
    <property type="match status" value="1"/>
</dbReference>
<accession>A0ABT6LZ95</accession>
<gene>
    <name evidence="11" type="ORF">M2283_008960</name>
</gene>
<dbReference type="RefSeq" id="WP_280882319.1">
    <property type="nucleotide sequence ID" value="NZ_JARXVH010000024.1"/>
</dbReference>
<dbReference type="Pfam" id="PF07730">
    <property type="entry name" value="HisKA_3"/>
    <property type="match status" value="1"/>
</dbReference>
<dbReference type="PANTHER" id="PTHR24421:SF10">
    <property type="entry name" value="NITRATE_NITRITE SENSOR PROTEIN NARQ"/>
    <property type="match status" value="1"/>
</dbReference>
<feature type="transmembrane region" description="Helical" evidence="9">
    <location>
        <begin position="76"/>
        <end position="92"/>
    </location>
</feature>
<evidence type="ECO:0000256" key="8">
    <source>
        <dbReference type="ARBA" id="ARBA00023012"/>
    </source>
</evidence>
<dbReference type="InterPro" id="IPR011712">
    <property type="entry name" value="Sig_transdc_His_kin_sub3_dim/P"/>
</dbReference>
<dbReference type="EMBL" id="JARXVH010000024">
    <property type="protein sequence ID" value="MDH6221613.1"/>
    <property type="molecule type" value="Genomic_DNA"/>
</dbReference>
<feature type="transmembrane region" description="Helical" evidence="9">
    <location>
        <begin position="21"/>
        <end position="40"/>
    </location>
</feature>
<evidence type="ECO:0000313" key="11">
    <source>
        <dbReference type="EMBL" id="MDH6221613.1"/>
    </source>
</evidence>
<evidence type="ECO:0000256" key="9">
    <source>
        <dbReference type="SAM" id="Phobius"/>
    </source>
</evidence>
<dbReference type="InterPro" id="IPR036890">
    <property type="entry name" value="HATPase_C_sf"/>
</dbReference>
<dbReference type="EC" id="2.7.13.3" evidence="2"/>
<dbReference type="GO" id="GO:0016301">
    <property type="term" value="F:kinase activity"/>
    <property type="evidence" value="ECO:0007669"/>
    <property type="project" value="UniProtKB-KW"/>
</dbReference>
<evidence type="ECO:0000256" key="6">
    <source>
        <dbReference type="ARBA" id="ARBA00022777"/>
    </source>
</evidence>
<keyword evidence="8" id="KW-0902">Two-component regulatory system</keyword>
<dbReference type="SUPFAM" id="SSF55874">
    <property type="entry name" value="ATPase domain of HSP90 chaperone/DNA topoisomerase II/histidine kinase"/>
    <property type="match status" value="1"/>
</dbReference>
<dbReference type="Gene3D" id="1.20.5.1930">
    <property type="match status" value="1"/>
</dbReference>
<dbReference type="InterPro" id="IPR050482">
    <property type="entry name" value="Sensor_HK_TwoCompSys"/>
</dbReference>
<keyword evidence="7" id="KW-0067">ATP-binding</keyword>
<evidence type="ECO:0000313" key="12">
    <source>
        <dbReference type="Proteomes" id="UP001160499"/>
    </source>
</evidence>
<dbReference type="Proteomes" id="UP001160499">
    <property type="component" value="Unassembled WGS sequence"/>
</dbReference>
<name>A0ABT6LZ95_9ACTN</name>
<keyword evidence="3" id="KW-0597">Phosphoprotein</keyword>
<keyword evidence="9" id="KW-0472">Membrane</keyword>